<dbReference type="Pfam" id="PF01636">
    <property type="entry name" value="APH"/>
    <property type="match status" value="1"/>
</dbReference>
<reference evidence="2 3" key="1">
    <citation type="submission" date="2019-07" db="EMBL/GenBank/DDBJ databases">
        <title>Genome assembly of Bacillus simplex strain GGC-P6A.</title>
        <authorList>
            <person name="Jennings M.E."/>
            <person name="Barton H.A."/>
        </authorList>
    </citation>
    <scope>NUCLEOTIDE SEQUENCE [LARGE SCALE GENOMIC DNA]</scope>
    <source>
        <strain evidence="2 3">GGC-P6A</strain>
    </source>
</reference>
<dbReference type="Proteomes" id="UP000317770">
    <property type="component" value="Unassembled WGS sequence"/>
</dbReference>
<dbReference type="InterPro" id="IPR051678">
    <property type="entry name" value="AGP_Transferase"/>
</dbReference>
<dbReference type="RefSeq" id="WP_063234638.1">
    <property type="nucleotide sequence ID" value="NZ_JARMTY010000032.1"/>
</dbReference>
<evidence type="ECO:0000259" key="1">
    <source>
        <dbReference type="Pfam" id="PF01636"/>
    </source>
</evidence>
<name>A0A8B5XV19_9BACI</name>
<gene>
    <name evidence="2" type="ORF">FQP34_18235</name>
</gene>
<feature type="domain" description="Aminoglycoside phosphotransferase" evidence="1">
    <location>
        <begin position="62"/>
        <end position="230"/>
    </location>
</feature>
<dbReference type="GO" id="GO:0016740">
    <property type="term" value="F:transferase activity"/>
    <property type="evidence" value="ECO:0007669"/>
    <property type="project" value="UniProtKB-KW"/>
</dbReference>
<comment type="caution">
    <text evidence="2">The sequence shown here is derived from an EMBL/GenBank/DDBJ whole genome shotgun (WGS) entry which is preliminary data.</text>
</comment>
<dbReference type="InterPro" id="IPR002575">
    <property type="entry name" value="Aminoglycoside_PTrfase"/>
</dbReference>
<evidence type="ECO:0000313" key="2">
    <source>
        <dbReference type="EMBL" id="TVX78498.1"/>
    </source>
</evidence>
<dbReference type="SUPFAM" id="SSF56112">
    <property type="entry name" value="Protein kinase-like (PK-like)"/>
    <property type="match status" value="1"/>
</dbReference>
<evidence type="ECO:0000313" key="3">
    <source>
        <dbReference type="Proteomes" id="UP000317770"/>
    </source>
</evidence>
<dbReference type="PANTHER" id="PTHR21310">
    <property type="entry name" value="AMINOGLYCOSIDE PHOSPHOTRANSFERASE-RELATED-RELATED"/>
    <property type="match status" value="1"/>
</dbReference>
<dbReference type="AlphaFoldDB" id="A0A8B5XV19"/>
<dbReference type="InterPro" id="IPR011009">
    <property type="entry name" value="Kinase-like_dom_sf"/>
</dbReference>
<proteinExistence type="predicted"/>
<protein>
    <submittedName>
        <fullName evidence="2">Aminoglycoside phosphotransferase family protein</fullName>
    </submittedName>
</protein>
<dbReference type="GeneID" id="56471684"/>
<keyword evidence="2" id="KW-0808">Transferase</keyword>
<dbReference type="Gene3D" id="3.90.1200.10">
    <property type="match status" value="1"/>
</dbReference>
<accession>A0A8B5XV19</accession>
<sequence length="306" mass="35321">MINEYGKFEQLVQKFDQGNKLIRAWELKGGISAQVTGLEILQSSGRIVKMIVRQHGDNDLKRNPNIASDEYKLLGILKAAGLPVPMPYYFEQSCEFFSKPCILIEFIEGKSEFTPSNLNDHILQLAINLAKIHRVDCANLSLSFLPKLENTYVEMLNNKDRVILDETLNLSLIRDLLKSIMPLRSINKEVILHGDYWPGNILWKDGKLVSIIDWEDSGLGDPLADLANSQLEISYHYGMQAMNEFTNQYKSMMPEVNFTNLPFWQLFAALRLSTFPEWGLEKSKENNWRKRHKSFVRQAINRIRLN</sequence>
<organism evidence="2 3">
    <name type="scientific">Peribacillus simplex</name>
    <dbReference type="NCBI Taxonomy" id="1478"/>
    <lineage>
        <taxon>Bacteria</taxon>
        <taxon>Bacillati</taxon>
        <taxon>Bacillota</taxon>
        <taxon>Bacilli</taxon>
        <taxon>Bacillales</taxon>
        <taxon>Bacillaceae</taxon>
        <taxon>Peribacillus</taxon>
    </lineage>
</organism>
<dbReference type="EMBL" id="VNKI01000009">
    <property type="protein sequence ID" value="TVX78498.1"/>
    <property type="molecule type" value="Genomic_DNA"/>
</dbReference>